<dbReference type="InterPro" id="IPR007793">
    <property type="entry name" value="DivIVA_fam"/>
</dbReference>
<dbReference type="PANTHER" id="PTHR35794">
    <property type="entry name" value="CELL DIVISION PROTEIN DIVIVA"/>
    <property type="match status" value="1"/>
</dbReference>
<evidence type="ECO:0000256" key="3">
    <source>
        <dbReference type="ARBA" id="ARBA00022490"/>
    </source>
</evidence>
<keyword evidence="4" id="KW-0132">Cell division</keyword>
<evidence type="ECO:0000256" key="4">
    <source>
        <dbReference type="ARBA" id="ARBA00022618"/>
    </source>
</evidence>
<keyword evidence="3" id="KW-0963">Cytoplasm</keyword>
<dbReference type="NCBIfam" id="TIGR03544">
    <property type="entry name" value="DivI1A_domain"/>
    <property type="match status" value="1"/>
</dbReference>
<dbReference type="GO" id="GO:0051301">
    <property type="term" value="P:cell division"/>
    <property type="evidence" value="ECO:0007669"/>
    <property type="project" value="UniProtKB-KW"/>
</dbReference>
<organism evidence="9 10">
    <name type="scientific">Aerophobetes bacterium</name>
    <dbReference type="NCBI Taxonomy" id="2030807"/>
    <lineage>
        <taxon>Bacteria</taxon>
        <taxon>Candidatus Aerophobota</taxon>
    </lineage>
</organism>
<comment type="subcellular location">
    <subcellularLocation>
        <location evidence="1">Cytoplasm</location>
    </subcellularLocation>
</comment>
<evidence type="ECO:0000256" key="2">
    <source>
        <dbReference type="ARBA" id="ARBA00009008"/>
    </source>
</evidence>
<evidence type="ECO:0008006" key="11">
    <source>
        <dbReference type="Google" id="ProtNLM"/>
    </source>
</evidence>
<gene>
    <name evidence="9" type="ORF">DRJ04_09325</name>
</gene>
<dbReference type="Pfam" id="PF05103">
    <property type="entry name" value="DivIVA"/>
    <property type="match status" value="1"/>
</dbReference>
<feature type="coiled-coil region" evidence="7">
    <location>
        <begin position="29"/>
        <end position="149"/>
    </location>
</feature>
<proteinExistence type="inferred from homology"/>
<evidence type="ECO:0000256" key="8">
    <source>
        <dbReference type="SAM" id="MobiDB-lite"/>
    </source>
</evidence>
<keyword evidence="5 7" id="KW-0175">Coiled coil</keyword>
<reference evidence="9 10" key="1">
    <citation type="submission" date="2018-06" db="EMBL/GenBank/DDBJ databases">
        <title>Extensive metabolic versatility and redundancy in microbially diverse, dynamic hydrothermal sediments.</title>
        <authorList>
            <person name="Dombrowski N."/>
            <person name="Teske A."/>
            <person name="Baker B.J."/>
        </authorList>
    </citation>
    <scope>NUCLEOTIDE SEQUENCE [LARGE SCALE GENOMIC DNA]</scope>
    <source>
        <strain evidence="9">B3_G15</strain>
    </source>
</reference>
<keyword evidence="6" id="KW-0131">Cell cycle</keyword>
<sequence length="175" mass="20714">MEINISDIRNKEFSSALRGYNKKEVREFLHALAGVVEELSSKNKQLSEEVAKFQKRLTDYQLKKEELDKLLILAQKKAEMLLKQSEEKAHFTLREAQIKVKKIQEEENKKIEALQREVKRLSNQKSLLLRKIKAFLRSQEELLKFYEEEKDIPEENSFRPLSSPPSRKKIILEED</sequence>
<name>A0A662D4A7_UNCAE</name>
<feature type="region of interest" description="Disordered" evidence="8">
    <location>
        <begin position="153"/>
        <end position="175"/>
    </location>
</feature>
<dbReference type="Gene3D" id="6.10.250.660">
    <property type="match status" value="1"/>
</dbReference>
<evidence type="ECO:0000256" key="1">
    <source>
        <dbReference type="ARBA" id="ARBA00004496"/>
    </source>
</evidence>
<protein>
    <recommendedName>
        <fullName evidence="11">DivIVA domain-containing protein</fullName>
    </recommendedName>
</protein>
<accession>A0A662D4A7</accession>
<evidence type="ECO:0000256" key="7">
    <source>
        <dbReference type="SAM" id="Coils"/>
    </source>
</evidence>
<comment type="similarity">
    <text evidence="2">Belongs to the DivIVA family.</text>
</comment>
<dbReference type="PANTHER" id="PTHR35794:SF2">
    <property type="entry name" value="CELL DIVISION PROTEIN DIVIVA"/>
    <property type="match status" value="1"/>
</dbReference>
<evidence type="ECO:0000256" key="6">
    <source>
        <dbReference type="ARBA" id="ARBA00023306"/>
    </source>
</evidence>
<comment type="caution">
    <text evidence="9">The sequence shown here is derived from an EMBL/GenBank/DDBJ whole genome shotgun (WGS) entry which is preliminary data.</text>
</comment>
<evidence type="ECO:0000256" key="5">
    <source>
        <dbReference type="ARBA" id="ARBA00023054"/>
    </source>
</evidence>
<dbReference type="Proteomes" id="UP000280417">
    <property type="component" value="Unassembled WGS sequence"/>
</dbReference>
<evidence type="ECO:0000313" key="10">
    <source>
        <dbReference type="Proteomes" id="UP000280417"/>
    </source>
</evidence>
<dbReference type="InterPro" id="IPR019933">
    <property type="entry name" value="DivIVA_domain"/>
</dbReference>
<evidence type="ECO:0000313" key="9">
    <source>
        <dbReference type="EMBL" id="RLE10268.1"/>
    </source>
</evidence>
<dbReference type="AlphaFoldDB" id="A0A662D4A7"/>
<dbReference type="EMBL" id="QMQA01000328">
    <property type="protein sequence ID" value="RLE10268.1"/>
    <property type="molecule type" value="Genomic_DNA"/>
</dbReference>
<dbReference type="GO" id="GO:0005737">
    <property type="term" value="C:cytoplasm"/>
    <property type="evidence" value="ECO:0007669"/>
    <property type="project" value="UniProtKB-SubCell"/>
</dbReference>